<evidence type="ECO:0000256" key="2">
    <source>
        <dbReference type="ARBA" id="ARBA00013064"/>
    </source>
</evidence>
<dbReference type="InterPro" id="IPR003595">
    <property type="entry name" value="Tyr_Pase_cat"/>
</dbReference>
<name>A0A443QXV2_9ACAR</name>
<comment type="caution">
    <text evidence="7">The sequence shown here is derived from an EMBL/GenBank/DDBJ whole genome shotgun (WGS) entry which is preliminary data.</text>
</comment>
<dbReference type="OrthoDB" id="9993594at2759"/>
<dbReference type="EMBL" id="NCKU01003283">
    <property type="protein sequence ID" value="RWS07831.1"/>
    <property type="molecule type" value="Genomic_DNA"/>
</dbReference>
<dbReference type="GO" id="GO:0048666">
    <property type="term" value="P:neuron development"/>
    <property type="evidence" value="ECO:0007669"/>
    <property type="project" value="UniProtKB-ARBA"/>
</dbReference>
<sequence length="174" mass="20253">MTESDQHAKLVAHEKVEKTDEEKKAIGEFVRFRLHKISNRIKKEDLKNYVEEKIEEIRKCDAETREVKQYFYQGWPDCNLPRESKSILCLLQEVRQSAKLCSGKQVVVQCSAGCGRTGCFILMWNMIEMAEREGYVDIAKYAAQLRAQRAYAIGGFEQYLFVYKALANYFDQSD</sequence>
<accession>A0A443QXV2</accession>
<feature type="domain" description="Tyrosine-protein phosphatase" evidence="5">
    <location>
        <begin position="1"/>
        <end position="169"/>
    </location>
</feature>
<comment type="similarity">
    <text evidence="1">Belongs to the protein-tyrosine phosphatase family.</text>
</comment>
<evidence type="ECO:0000256" key="4">
    <source>
        <dbReference type="ARBA" id="ARBA00022912"/>
    </source>
</evidence>
<dbReference type="InterPro" id="IPR029021">
    <property type="entry name" value="Prot-tyrosine_phosphatase-like"/>
</dbReference>
<evidence type="ECO:0000256" key="3">
    <source>
        <dbReference type="ARBA" id="ARBA00022801"/>
    </source>
</evidence>
<dbReference type="GO" id="GO:0004725">
    <property type="term" value="F:protein tyrosine phosphatase activity"/>
    <property type="evidence" value="ECO:0007669"/>
    <property type="project" value="UniProtKB-EC"/>
</dbReference>
<dbReference type="AlphaFoldDB" id="A0A443QXV2"/>
<dbReference type="PANTHER" id="PTHR19134">
    <property type="entry name" value="RECEPTOR-TYPE TYROSINE-PROTEIN PHOSPHATASE"/>
    <property type="match status" value="1"/>
</dbReference>
<dbReference type="PRINTS" id="PR00700">
    <property type="entry name" value="PRTYPHPHTASE"/>
</dbReference>
<keyword evidence="4" id="KW-0904">Protein phosphatase</keyword>
<evidence type="ECO:0000256" key="1">
    <source>
        <dbReference type="ARBA" id="ARBA00009580"/>
    </source>
</evidence>
<reference evidence="7 8" key="1">
    <citation type="journal article" date="2018" name="Gigascience">
        <title>Genomes of trombidid mites reveal novel predicted allergens and laterally-transferred genes associated with secondary metabolism.</title>
        <authorList>
            <person name="Dong X."/>
            <person name="Chaisiri K."/>
            <person name="Xia D."/>
            <person name="Armstrong S.D."/>
            <person name="Fang Y."/>
            <person name="Donnelly M.J."/>
            <person name="Kadowaki T."/>
            <person name="McGarry J.W."/>
            <person name="Darby A.C."/>
            <person name="Makepeace B.L."/>
        </authorList>
    </citation>
    <scope>NUCLEOTIDE SEQUENCE [LARGE SCALE GENOMIC DNA]</scope>
    <source>
        <strain evidence="7">UoL-WK</strain>
    </source>
</reference>
<organism evidence="7 8">
    <name type="scientific">Dinothrombium tinctorium</name>
    <dbReference type="NCBI Taxonomy" id="1965070"/>
    <lineage>
        <taxon>Eukaryota</taxon>
        <taxon>Metazoa</taxon>
        <taxon>Ecdysozoa</taxon>
        <taxon>Arthropoda</taxon>
        <taxon>Chelicerata</taxon>
        <taxon>Arachnida</taxon>
        <taxon>Acari</taxon>
        <taxon>Acariformes</taxon>
        <taxon>Trombidiformes</taxon>
        <taxon>Prostigmata</taxon>
        <taxon>Anystina</taxon>
        <taxon>Parasitengona</taxon>
        <taxon>Trombidioidea</taxon>
        <taxon>Trombidiidae</taxon>
        <taxon>Dinothrombium</taxon>
    </lineage>
</organism>
<evidence type="ECO:0000313" key="8">
    <source>
        <dbReference type="Proteomes" id="UP000285301"/>
    </source>
</evidence>
<gene>
    <name evidence="7" type="ORF">B4U79_02751</name>
</gene>
<dbReference type="SMART" id="SM00194">
    <property type="entry name" value="PTPc"/>
    <property type="match status" value="1"/>
</dbReference>
<proteinExistence type="inferred from homology"/>
<evidence type="ECO:0000313" key="7">
    <source>
        <dbReference type="EMBL" id="RWS07831.1"/>
    </source>
</evidence>
<dbReference type="InterPro" id="IPR050348">
    <property type="entry name" value="Protein-Tyr_Phosphatase"/>
</dbReference>
<dbReference type="PANTHER" id="PTHR19134:SF562">
    <property type="entry name" value="PROTEIN-TYROSINE-PHOSPHATASE"/>
    <property type="match status" value="1"/>
</dbReference>
<dbReference type="PROSITE" id="PS50055">
    <property type="entry name" value="TYR_PHOSPHATASE_PTP"/>
    <property type="match status" value="1"/>
</dbReference>
<keyword evidence="8" id="KW-1185">Reference proteome</keyword>
<keyword evidence="3" id="KW-0378">Hydrolase</keyword>
<feature type="domain" description="Tyrosine specific protein phosphatases" evidence="6">
    <location>
        <begin position="85"/>
        <end position="160"/>
    </location>
</feature>
<dbReference type="Proteomes" id="UP000285301">
    <property type="component" value="Unassembled WGS sequence"/>
</dbReference>
<evidence type="ECO:0000259" key="5">
    <source>
        <dbReference type="PROSITE" id="PS50055"/>
    </source>
</evidence>
<dbReference type="Pfam" id="PF00102">
    <property type="entry name" value="Y_phosphatase"/>
    <property type="match status" value="1"/>
</dbReference>
<dbReference type="PROSITE" id="PS50056">
    <property type="entry name" value="TYR_PHOSPHATASE_2"/>
    <property type="match status" value="1"/>
</dbReference>
<dbReference type="SUPFAM" id="SSF52799">
    <property type="entry name" value="(Phosphotyrosine protein) phosphatases II"/>
    <property type="match status" value="1"/>
</dbReference>
<dbReference type="STRING" id="1965070.A0A443QXV2"/>
<dbReference type="EC" id="3.1.3.48" evidence="2"/>
<protein>
    <recommendedName>
        <fullName evidence="2">protein-tyrosine-phosphatase</fullName>
        <ecNumber evidence="2">3.1.3.48</ecNumber>
    </recommendedName>
</protein>
<evidence type="ECO:0000259" key="6">
    <source>
        <dbReference type="PROSITE" id="PS50056"/>
    </source>
</evidence>
<dbReference type="Gene3D" id="3.90.190.10">
    <property type="entry name" value="Protein tyrosine phosphatase superfamily"/>
    <property type="match status" value="1"/>
</dbReference>
<dbReference type="CDD" id="cd00047">
    <property type="entry name" value="PTPc"/>
    <property type="match status" value="1"/>
</dbReference>
<dbReference type="InterPro" id="IPR000242">
    <property type="entry name" value="PTP_cat"/>
</dbReference>
<dbReference type="SMART" id="SM00404">
    <property type="entry name" value="PTPc_motif"/>
    <property type="match status" value="1"/>
</dbReference>
<dbReference type="InterPro" id="IPR000387">
    <property type="entry name" value="Tyr_Pase_dom"/>
</dbReference>